<dbReference type="GeneTree" id="ENSGT01010000222336"/>
<reference evidence="2" key="3">
    <citation type="submission" date="2025-09" db="UniProtKB">
        <authorList>
            <consortium name="Ensembl"/>
        </authorList>
    </citation>
    <scope>IDENTIFICATION</scope>
</reference>
<protein>
    <recommendedName>
        <fullName evidence="1">BAAT/Acyl-CoA thioester hydrolase C-terminal domain-containing protein</fullName>
    </recommendedName>
</protein>
<evidence type="ECO:0000313" key="3">
    <source>
        <dbReference type="Proteomes" id="UP000314987"/>
    </source>
</evidence>
<feature type="domain" description="BAAT/Acyl-CoA thioester hydrolase C-terminal" evidence="1">
    <location>
        <begin position="42"/>
        <end position="240"/>
    </location>
</feature>
<dbReference type="PANTHER" id="PTHR10824:SF16">
    <property type="entry name" value="ACYL-COENZYME A THIOESTERASE 1-RELATED"/>
    <property type="match status" value="1"/>
</dbReference>
<evidence type="ECO:0000313" key="2">
    <source>
        <dbReference type="Ensembl" id="ENSVURP00010018563.1"/>
    </source>
</evidence>
<dbReference type="GO" id="GO:0006637">
    <property type="term" value="P:acyl-CoA metabolic process"/>
    <property type="evidence" value="ECO:0007669"/>
    <property type="project" value="TreeGrafter"/>
</dbReference>
<dbReference type="Gene3D" id="3.40.50.1820">
    <property type="entry name" value="alpha/beta hydrolase"/>
    <property type="match status" value="1"/>
</dbReference>
<dbReference type="AlphaFoldDB" id="A0A4X2L3P6"/>
<name>A0A4X2L3P6_VOMUR</name>
<organism evidence="2 3">
    <name type="scientific">Vombatus ursinus</name>
    <name type="common">Common wombat</name>
    <dbReference type="NCBI Taxonomy" id="29139"/>
    <lineage>
        <taxon>Eukaryota</taxon>
        <taxon>Metazoa</taxon>
        <taxon>Chordata</taxon>
        <taxon>Craniata</taxon>
        <taxon>Vertebrata</taxon>
        <taxon>Euteleostomi</taxon>
        <taxon>Mammalia</taxon>
        <taxon>Metatheria</taxon>
        <taxon>Diprotodontia</taxon>
        <taxon>Vombatidae</taxon>
        <taxon>Vombatus</taxon>
    </lineage>
</organism>
<accession>A0A4X2L3P6</accession>
<dbReference type="OMA" id="EPPYFPW"/>
<dbReference type="Ensembl" id="ENSVURT00010021100.1">
    <property type="protein sequence ID" value="ENSVURP00010018563.1"/>
    <property type="gene ID" value="ENSVURG00010014138.1"/>
</dbReference>
<dbReference type="InterPro" id="IPR014940">
    <property type="entry name" value="BAAT_C"/>
</dbReference>
<dbReference type="Proteomes" id="UP000314987">
    <property type="component" value="Unassembled WGS sequence"/>
</dbReference>
<dbReference type="STRING" id="29139.ENSVURP00010018563"/>
<reference evidence="2" key="2">
    <citation type="submission" date="2025-08" db="UniProtKB">
        <authorList>
            <consortium name="Ensembl"/>
        </authorList>
    </citation>
    <scope>IDENTIFICATION</scope>
</reference>
<evidence type="ECO:0000259" key="1">
    <source>
        <dbReference type="Pfam" id="PF08840"/>
    </source>
</evidence>
<sequence length="240" mass="26807">MFGTGGGLFEYRASLLAGHGFTVLALAYYAVEDFPKDMKELRLEYFEEAVQYLKNYSQVKGRGVGLLGFYKGGDLCLSMASHLKDITATVTLNGSMANVGSTLYYKGMTIPPLGSDPKRIEMTKIGFADIVDALNNPLEEPNQRSLIPIEKAESCFLFLIGLDDHNWKSEFYANKVAKLLQAYGKKKPKIICYPATRHYIEPPYFPVCLVSFHTLVGKLVIWEGEVSAHSMAQIDAWKQL</sequence>
<keyword evidence="3" id="KW-1185">Reference proteome</keyword>
<proteinExistence type="predicted"/>
<dbReference type="GO" id="GO:0047617">
    <property type="term" value="F:fatty acyl-CoA hydrolase activity"/>
    <property type="evidence" value="ECO:0007669"/>
    <property type="project" value="TreeGrafter"/>
</dbReference>
<dbReference type="FunFam" id="3.40.50.1820:FF:000024">
    <property type="entry name" value="acyl-coenzyme A thioesterase 4"/>
    <property type="match status" value="1"/>
</dbReference>
<dbReference type="PANTHER" id="PTHR10824">
    <property type="entry name" value="ACYL-COENZYME A THIOESTERASE-RELATED"/>
    <property type="match status" value="1"/>
</dbReference>
<dbReference type="Pfam" id="PF08840">
    <property type="entry name" value="BAAT_C"/>
    <property type="match status" value="1"/>
</dbReference>
<dbReference type="SUPFAM" id="SSF53474">
    <property type="entry name" value="alpha/beta-Hydrolases"/>
    <property type="match status" value="1"/>
</dbReference>
<dbReference type="InterPro" id="IPR029058">
    <property type="entry name" value="AB_hydrolase_fold"/>
</dbReference>
<reference evidence="3" key="1">
    <citation type="submission" date="2018-12" db="EMBL/GenBank/DDBJ databases">
        <authorList>
            <person name="Yazar S."/>
        </authorList>
    </citation>
    <scope>NUCLEOTIDE SEQUENCE [LARGE SCALE GENOMIC DNA]</scope>
</reference>
<dbReference type="GO" id="GO:0006631">
    <property type="term" value="P:fatty acid metabolic process"/>
    <property type="evidence" value="ECO:0007669"/>
    <property type="project" value="TreeGrafter"/>
</dbReference>